<comment type="caution">
    <text evidence="2">The sequence shown here is derived from an EMBL/GenBank/DDBJ whole genome shotgun (WGS) entry which is preliminary data.</text>
</comment>
<dbReference type="Proteomes" id="UP000729402">
    <property type="component" value="Unassembled WGS sequence"/>
</dbReference>
<organism evidence="2 3">
    <name type="scientific">Zizania palustris</name>
    <name type="common">Northern wild rice</name>
    <dbReference type="NCBI Taxonomy" id="103762"/>
    <lineage>
        <taxon>Eukaryota</taxon>
        <taxon>Viridiplantae</taxon>
        <taxon>Streptophyta</taxon>
        <taxon>Embryophyta</taxon>
        <taxon>Tracheophyta</taxon>
        <taxon>Spermatophyta</taxon>
        <taxon>Magnoliopsida</taxon>
        <taxon>Liliopsida</taxon>
        <taxon>Poales</taxon>
        <taxon>Poaceae</taxon>
        <taxon>BOP clade</taxon>
        <taxon>Oryzoideae</taxon>
        <taxon>Oryzeae</taxon>
        <taxon>Zizaniinae</taxon>
        <taxon>Zizania</taxon>
    </lineage>
</organism>
<accession>A0A8J5VHP5</accession>
<keyword evidence="3" id="KW-1185">Reference proteome</keyword>
<feature type="compositionally biased region" description="Basic residues" evidence="1">
    <location>
        <begin position="136"/>
        <end position="146"/>
    </location>
</feature>
<evidence type="ECO:0000256" key="1">
    <source>
        <dbReference type="SAM" id="MobiDB-lite"/>
    </source>
</evidence>
<gene>
    <name evidence="2" type="ORF">GUJ93_ZPchr0008g12035</name>
</gene>
<evidence type="ECO:0000313" key="3">
    <source>
        <dbReference type="Proteomes" id="UP000729402"/>
    </source>
</evidence>
<protein>
    <submittedName>
        <fullName evidence="2">Uncharacterized protein</fullName>
    </submittedName>
</protein>
<feature type="region of interest" description="Disordered" evidence="1">
    <location>
        <begin position="111"/>
        <end position="155"/>
    </location>
</feature>
<proteinExistence type="predicted"/>
<reference evidence="2" key="1">
    <citation type="journal article" date="2021" name="bioRxiv">
        <title>Whole Genome Assembly and Annotation of Northern Wild Rice, Zizania palustris L., Supports a Whole Genome Duplication in the Zizania Genus.</title>
        <authorList>
            <person name="Haas M."/>
            <person name="Kono T."/>
            <person name="Macchietto M."/>
            <person name="Millas R."/>
            <person name="McGilp L."/>
            <person name="Shao M."/>
            <person name="Duquette J."/>
            <person name="Hirsch C.N."/>
            <person name="Kimball J."/>
        </authorList>
    </citation>
    <scope>NUCLEOTIDE SEQUENCE</scope>
    <source>
        <tissue evidence="2">Fresh leaf tissue</tissue>
    </source>
</reference>
<sequence>MNVARPSLLLFQLYPDDGINKRKRKKHSHHNRRIHLFHPPVVRPSVTTCKAVAAAAYLPVSHRPSLLTATATATASNYAPARPSHAKQSPAVGGARLLTVPLASLRRRSPECASPAECSPPRTASTECRSPSGERAHRRAGLRRRPPPLSHPPARTVAGCLPSGAPLVRRAASAAALSCAALAPARACGW</sequence>
<evidence type="ECO:0000313" key="2">
    <source>
        <dbReference type="EMBL" id="KAG8047778.1"/>
    </source>
</evidence>
<name>A0A8J5VHP5_ZIZPA</name>
<dbReference type="AlphaFoldDB" id="A0A8J5VHP5"/>
<dbReference type="EMBL" id="JAAALK010000290">
    <property type="protein sequence ID" value="KAG8047778.1"/>
    <property type="molecule type" value="Genomic_DNA"/>
</dbReference>
<reference evidence="2" key="2">
    <citation type="submission" date="2021-02" db="EMBL/GenBank/DDBJ databases">
        <authorList>
            <person name="Kimball J.A."/>
            <person name="Haas M.W."/>
            <person name="Macchietto M."/>
            <person name="Kono T."/>
            <person name="Duquette J."/>
            <person name="Shao M."/>
        </authorList>
    </citation>
    <scope>NUCLEOTIDE SEQUENCE</scope>
    <source>
        <tissue evidence="2">Fresh leaf tissue</tissue>
    </source>
</reference>